<dbReference type="PROSITE" id="PS51257">
    <property type="entry name" value="PROKAR_LIPOPROTEIN"/>
    <property type="match status" value="1"/>
</dbReference>
<protein>
    <recommendedName>
        <fullName evidence="3">DUF4945 domain-containing protein</fullName>
    </recommendedName>
</protein>
<dbReference type="Pfam" id="PF16303">
    <property type="entry name" value="DUF4945"/>
    <property type="match status" value="1"/>
</dbReference>
<evidence type="ECO:0008006" key="3">
    <source>
        <dbReference type="Google" id="ProtNLM"/>
    </source>
</evidence>
<feature type="region of interest" description="Disordered" evidence="1">
    <location>
        <begin position="85"/>
        <end position="105"/>
    </location>
</feature>
<name>A0A6N2WIN2_BACUN</name>
<dbReference type="InterPro" id="IPR032544">
    <property type="entry name" value="DUF4945"/>
</dbReference>
<gene>
    <name evidence="2" type="ORF">BULFYP32_03777</name>
</gene>
<evidence type="ECO:0000313" key="2">
    <source>
        <dbReference type="EMBL" id="VYT42589.1"/>
    </source>
</evidence>
<sequence>MIMKNIVRICMVIFTCLLFTGCYDRDVVGSKGTHYILPKVENLDYSVQGNTVKLTWQIPDNIPDEFLRPLEVSIQKDTMFVDVQNNRSSGRVVPPLAAGRSPTDD</sequence>
<dbReference type="EMBL" id="CACRTC010000039">
    <property type="protein sequence ID" value="VYT42589.1"/>
    <property type="molecule type" value="Genomic_DNA"/>
</dbReference>
<reference evidence="2" key="1">
    <citation type="submission" date="2019-11" db="EMBL/GenBank/DDBJ databases">
        <authorList>
            <person name="Feng L."/>
        </authorList>
    </citation>
    <scope>NUCLEOTIDE SEQUENCE</scope>
    <source>
        <strain evidence="2">BuniformisLFYP32</strain>
    </source>
</reference>
<accession>A0A6N2WIN2</accession>
<organism evidence="2">
    <name type="scientific">Bacteroides uniformis</name>
    <dbReference type="NCBI Taxonomy" id="820"/>
    <lineage>
        <taxon>Bacteria</taxon>
        <taxon>Pseudomonadati</taxon>
        <taxon>Bacteroidota</taxon>
        <taxon>Bacteroidia</taxon>
        <taxon>Bacteroidales</taxon>
        <taxon>Bacteroidaceae</taxon>
        <taxon>Bacteroides</taxon>
    </lineage>
</organism>
<proteinExistence type="predicted"/>
<evidence type="ECO:0000256" key="1">
    <source>
        <dbReference type="SAM" id="MobiDB-lite"/>
    </source>
</evidence>
<dbReference type="AlphaFoldDB" id="A0A6N2WIN2"/>